<dbReference type="GlyGen" id="A0A8V0ZJ14">
    <property type="glycosylation" value="2 sites"/>
</dbReference>
<dbReference type="InterPro" id="IPR052231">
    <property type="entry name" value="Rho_GEF_signaling-related"/>
</dbReference>
<dbReference type="GO" id="GO:0005085">
    <property type="term" value="F:guanyl-nucleotide exchange factor activity"/>
    <property type="evidence" value="ECO:0007669"/>
    <property type="project" value="UniProtKB-KW"/>
</dbReference>
<dbReference type="FunCoup" id="A0A8V0ZJ14">
    <property type="interactions" value="104"/>
</dbReference>
<dbReference type="SUPFAM" id="SSF50729">
    <property type="entry name" value="PH domain-like"/>
    <property type="match status" value="1"/>
</dbReference>
<keyword evidence="7" id="KW-1185">Reference proteome</keyword>
<gene>
    <name evidence="6" type="primary">PLEKHG4</name>
</gene>
<dbReference type="Ensembl" id="ENSGALT00010052445.1">
    <property type="protein sequence ID" value="ENSGALP00010031352.1"/>
    <property type="gene ID" value="ENSGALG00010021602.1"/>
</dbReference>
<evidence type="ECO:0000313" key="6">
    <source>
        <dbReference type="Ensembl" id="ENSGALP00010031352.1"/>
    </source>
</evidence>
<evidence type="ECO:0000259" key="4">
    <source>
        <dbReference type="PROSITE" id="PS50003"/>
    </source>
</evidence>
<dbReference type="Pfam" id="PF22697">
    <property type="entry name" value="SOS1_NGEF_PH"/>
    <property type="match status" value="1"/>
</dbReference>
<dbReference type="SUPFAM" id="SSF52087">
    <property type="entry name" value="CRAL/TRIO domain"/>
    <property type="match status" value="1"/>
</dbReference>
<dbReference type="PROSITE" id="PS50003">
    <property type="entry name" value="PH_DOMAIN"/>
    <property type="match status" value="1"/>
</dbReference>
<dbReference type="SUPFAM" id="SSF48065">
    <property type="entry name" value="DBL homology domain (DH-domain)"/>
    <property type="match status" value="1"/>
</dbReference>
<reference evidence="6" key="1">
    <citation type="submission" date="2020-11" db="EMBL/GenBank/DDBJ databases">
        <title>Gallus gallus (Chicken) genome, bGalGal1, GRCg7b, maternal haplotype autosomes + Z &amp; W.</title>
        <authorList>
            <person name="Warren W."/>
            <person name="Formenti G."/>
            <person name="Fedrigo O."/>
            <person name="Haase B."/>
            <person name="Mountcastle J."/>
            <person name="Balacco J."/>
            <person name="Tracey A."/>
            <person name="Schneider V."/>
            <person name="Okimoto R."/>
            <person name="Cheng H."/>
            <person name="Hawken R."/>
            <person name="Howe K."/>
            <person name="Jarvis E.D."/>
        </authorList>
    </citation>
    <scope>NUCLEOTIDE SEQUENCE [LARGE SCALE GENOMIC DNA]</scope>
    <source>
        <strain evidence="6">Broiler</strain>
    </source>
</reference>
<keyword evidence="2" id="KW-0344">Guanine-nucleotide releasing factor</keyword>
<accession>A0A8V0ZJ14</accession>
<proteinExistence type="predicted"/>
<dbReference type="SMART" id="SM00233">
    <property type="entry name" value="PH"/>
    <property type="match status" value="1"/>
</dbReference>
<dbReference type="Gene3D" id="3.40.525.10">
    <property type="entry name" value="CRAL-TRIO lipid binding domain"/>
    <property type="match status" value="1"/>
</dbReference>
<dbReference type="PANTHER" id="PTHR45845:SF4">
    <property type="entry name" value="PLECKSTRIN HOMOLOGY DOMAIN CONTAINING, FAMILY G (WITH RHOGEF DOMAIN) MEMBER 4"/>
    <property type="match status" value="1"/>
</dbReference>
<dbReference type="CDD" id="cd00170">
    <property type="entry name" value="SEC14"/>
    <property type="match status" value="1"/>
</dbReference>
<dbReference type="InterPro" id="IPR001849">
    <property type="entry name" value="PH_domain"/>
</dbReference>
<dbReference type="PANTHER" id="PTHR45845">
    <property type="entry name" value="RHO GUANINE NUCLEOTIDE EXCHANGE FACTOR-RELATED"/>
    <property type="match status" value="1"/>
</dbReference>
<evidence type="ECO:0000313" key="7">
    <source>
        <dbReference type="Proteomes" id="UP000000539"/>
    </source>
</evidence>
<dbReference type="Gene3D" id="2.30.29.30">
    <property type="entry name" value="Pleckstrin-homology domain (PH domain)/Phosphotyrosine-binding domain (PTB)"/>
    <property type="match status" value="1"/>
</dbReference>
<dbReference type="InterPro" id="IPR036865">
    <property type="entry name" value="CRAL-TRIO_dom_sf"/>
</dbReference>
<sequence>MGEWFAGSAGICWVQAALQVLDDSESLDGCIQSTLSALYPPFEATAATVLCQVFDVVEKTYRGDGLRYLIDFLIPAKHILQCIQQDACVQYCGLLFRHEGWPLCIHEKIVVQLASIDWRILKPGDFYLQVVPYLKKSPRIVLKCLAKDKHNVEEVVIPEVSYTSIFTLEWLSTINGERMGIALENCLLTTDDKIFRVPWDNVVNPEFINKPKITENNIITQETTGKPSLLCLPMDHAERSLPDVESQYRQEQSPNCNNLVVSSPAPQLGETLVNGVCSSPVPKEDLPSDLEGEYVELAEVSLPRFGPQTGSLTQSLALNYLTQPRTRVNASKGKHRFIVIQDSTYSKNLVHSALMQKEHCQMDTLSTSPEVLKNVIPLESNKTTACEELSPEGQLLSGGPGSMGNSFPAAAAPSCSAEDSCAAEQEAWSECSVDWQYAPCSNGDVCAGDGVSCKAQMTGSTGNMELESDGSSINPGVEILEQSPGANLDAAAEEEVMEEHREPLAEHQHEVTQVDPSLGSVLGPLGPCCTLKEGPHASCQSAGESTIPVHATALPATPESLAVGVERSSPSGNVTDAAAVRACADQETNYSCPVNPPEQLNGGEVGEIELGRRESPEDEEIEQVQAVKEHRSSCSCCSTNAPADGVLSDGEEQEVPACQHKRAEDAMLPQTALPAESGQVAEQSGTSGSLLGLDAQAEDSSQFGSHRSGERCGDPRGWTENQGNGSEMNSVLSPECVSAQDSQGGEENQDSFSDVDRTKAVALKTLESIQEELEVGPLSSGPAEGNIEPTALHSHPEAVPEASSPKGMVSDGAEVVKEVSGADVLKPAGKACALEETSTAVSPPRSPAPGAAWGGRSAPSIVKDVNPEVLRSGVACLPGTRDKSGRAVAIITTRNTAWLNPHCNTTELVRLLLYLHSIPRPECQALGLTVLVDARRCSPVPALFKAFSILQDMDPHCIHGVLLLVERDLTFRMEKPTAGQFEILTSMKSLHKHIDSSQLPLELDGTFPYCHRDWLSFRMKLEHLLQGCQGACAFLQGAIHRVESGKLPERAEEAAVLLRNYRQLMKNVLEDARLVRLQLEGGALLARLRKEESCVTLTQDYRDALDAAGVLYNQVDEGVHRLVMASNKRIQELELVMEFEKVEECFKEVSSWIENVGRRKLKEMINLDDSLEMLLQAQKQFREFDLVASEYCRRGQEALKKMDRWEDFSSVDVHSYRVKLQTYRDQLEEFCTQLDESRHRVCETVRLYEFFDKAYEWALEGMRHLACISMEECSSAEHCAGVIKCLESYKEQHPDISDARFQEMKELACELKSDKGLKQWKFAWSKCQETKLVFEKKLEAALRTRRALLSEQPQVGSEAGSVSHRRHSEGAAPGPQWDRTPGTSHSRPSRSTGWTKEKAPSPSLSCPGDFGAGEEFACQPALGAGPHVGRVAFGSGACKSPKLPEEKSNLESILETLEMKPSCASTPASGKLPPKRMLRKAQSFDLPCGESLWSGCQRTLSEPARYGNTGVFIKGLEVSSTELVDRTFALRQLEGQRGCGSAEARSWGSKLRHIIDEMVTTEREYVRSLCYIIESYFPEMERLDLPQDLRGKRSVIFGNLEKLYDFHSQYFLRELESCCNHPLRVSHCFLRHKDQFGMYALYSKNKPKSDSLLASHGNTFFKFKQVQLGDKMDLASYLLKPIQRMSKYALLLKDLIKECSEAQEQELGYLRAAEEMVKFQLRHGNDLLAMDAIRDCDVNLKEQGQLVRQDEFAIWLGRRKCQRHVFLFEDLILFSKPKRIEGGFDVYIYKRSFKTADIGLTENSGDSGLRFEIWFRRRKSSDTYILQASSAETKQAWTSDIAKILWQQAARNKEIRMQEMVSMGVGNKPFLDIKPSEAAINDRAIDYIMKGRAARTRASIAVSLFDHSNPYKRTQAQLSAGSTPAAYGPSSSSLLGPLNLHMYLDQALLPGVLAPRRPFDVSPCIEEDELEHETSSQPSLTTESSESSHCMSGSGSSGSDSGCVSSIPQESFCEDMGSPPFMPLGSQHSSAMEGKPRFTNSQYISAVSASSQSTLFALPVPTTASPVQGAASHVGTEDAAFGLGIAVGK</sequence>
<feature type="compositionally biased region" description="Low complexity" evidence="3">
    <location>
        <begin position="1984"/>
        <end position="2006"/>
    </location>
</feature>
<dbReference type="FunFam" id="2.30.29.30:FF:000078">
    <property type="entry name" value="Guanine nucleotide exchange factor DBS"/>
    <property type="match status" value="1"/>
</dbReference>
<reference evidence="6" key="3">
    <citation type="submission" date="2025-09" db="UniProtKB">
        <authorList>
            <consortium name="Ensembl"/>
        </authorList>
    </citation>
    <scope>IDENTIFICATION</scope>
    <source>
        <strain evidence="6">broiler</strain>
    </source>
</reference>
<dbReference type="SMART" id="SM00325">
    <property type="entry name" value="RhoGEF"/>
    <property type="match status" value="1"/>
</dbReference>
<dbReference type="Proteomes" id="UP000000539">
    <property type="component" value="Chromosome 11"/>
</dbReference>
<feature type="domain" description="DH" evidence="5">
    <location>
        <begin position="1550"/>
        <end position="1727"/>
    </location>
</feature>
<dbReference type="InterPro" id="IPR035899">
    <property type="entry name" value="DBL_dom_sf"/>
</dbReference>
<feature type="domain" description="PH" evidence="4">
    <location>
        <begin position="1739"/>
        <end position="1846"/>
    </location>
</feature>
<feature type="compositionally biased region" description="Polar residues" evidence="3">
    <location>
        <begin position="739"/>
        <end position="752"/>
    </location>
</feature>
<feature type="compositionally biased region" description="Polar residues" evidence="3">
    <location>
        <begin position="1381"/>
        <end position="1394"/>
    </location>
</feature>
<name>A0A8V0ZJ14_CHICK</name>
<dbReference type="OrthoDB" id="6152532at2759"/>
<organism evidence="6 7">
    <name type="scientific">Gallus gallus</name>
    <name type="common">Chicken</name>
    <dbReference type="NCBI Taxonomy" id="9031"/>
    <lineage>
        <taxon>Eukaryota</taxon>
        <taxon>Metazoa</taxon>
        <taxon>Chordata</taxon>
        <taxon>Craniata</taxon>
        <taxon>Vertebrata</taxon>
        <taxon>Euteleostomi</taxon>
        <taxon>Archelosauria</taxon>
        <taxon>Archosauria</taxon>
        <taxon>Dinosauria</taxon>
        <taxon>Saurischia</taxon>
        <taxon>Theropoda</taxon>
        <taxon>Coelurosauria</taxon>
        <taxon>Aves</taxon>
        <taxon>Neognathae</taxon>
        <taxon>Galloanserae</taxon>
        <taxon>Galliformes</taxon>
        <taxon>Phasianidae</taxon>
        <taxon>Phasianinae</taxon>
        <taxon>Gallus</taxon>
    </lineage>
</organism>
<dbReference type="InterPro" id="IPR055251">
    <property type="entry name" value="SOS1_NGEF_PH"/>
</dbReference>
<protein>
    <submittedName>
        <fullName evidence="6">Pleckstrin homology and RhoGEF domain containing G4</fullName>
    </submittedName>
</protein>
<evidence type="ECO:0000256" key="1">
    <source>
        <dbReference type="ARBA" id="ARBA00022553"/>
    </source>
</evidence>
<feature type="region of interest" description="Disordered" evidence="3">
    <location>
        <begin position="696"/>
        <end position="756"/>
    </location>
</feature>
<dbReference type="Pfam" id="PF00621">
    <property type="entry name" value="RhoGEF"/>
    <property type="match status" value="1"/>
</dbReference>
<keyword evidence="1" id="KW-0597">Phosphoprotein</keyword>
<dbReference type="Gene3D" id="1.20.58.60">
    <property type="match status" value="1"/>
</dbReference>
<feature type="compositionally biased region" description="Polar residues" evidence="3">
    <location>
        <begin position="719"/>
        <end position="732"/>
    </location>
</feature>
<reference evidence="6" key="2">
    <citation type="submission" date="2025-08" db="UniProtKB">
        <authorList>
            <consortium name="Ensembl"/>
        </authorList>
    </citation>
    <scope>IDENTIFICATION</scope>
    <source>
        <strain evidence="6">broiler</strain>
    </source>
</reference>
<evidence type="ECO:0000259" key="5">
    <source>
        <dbReference type="PROSITE" id="PS50010"/>
    </source>
</evidence>
<dbReference type="CDD" id="cd00160">
    <property type="entry name" value="RhoGEF"/>
    <property type="match status" value="1"/>
</dbReference>
<dbReference type="Gene3D" id="1.20.900.10">
    <property type="entry name" value="Dbl homology (DH) domain"/>
    <property type="match status" value="1"/>
</dbReference>
<evidence type="ECO:0000256" key="3">
    <source>
        <dbReference type="SAM" id="MobiDB-lite"/>
    </source>
</evidence>
<dbReference type="GeneTree" id="ENSGT00940000158845"/>
<feature type="region of interest" description="Disordered" evidence="3">
    <location>
        <begin position="1350"/>
        <end position="1406"/>
    </location>
</feature>
<dbReference type="InterPro" id="IPR000219">
    <property type="entry name" value="DH_dom"/>
</dbReference>
<feature type="region of interest" description="Disordered" evidence="3">
    <location>
        <begin position="836"/>
        <end position="857"/>
    </location>
</feature>
<dbReference type="InterPro" id="IPR001251">
    <property type="entry name" value="CRAL-TRIO_dom"/>
</dbReference>
<dbReference type="InterPro" id="IPR011993">
    <property type="entry name" value="PH-like_dom_sf"/>
</dbReference>
<dbReference type="CDD" id="cd13242">
    <property type="entry name" value="PH_puratrophin-1"/>
    <property type="match status" value="1"/>
</dbReference>
<dbReference type="PROSITE" id="PS50010">
    <property type="entry name" value="DH_2"/>
    <property type="match status" value="1"/>
</dbReference>
<evidence type="ECO:0000256" key="2">
    <source>
        <dbReference type="ARBA" id="ARBA00022658"/>
    </source>
</evidence>
<feature type="region of interest" description="Disordered" evidence="3">
    <location>
        <begin position="1967"/>
        <end position="2009"/>
    </location>
</feature>